<keyword evidence="4 6" id="KW-1133">Transmembrane helix</keyword>
<comment type="similarity">
    <text evidence="2">Belongs to the tetraspanin (TM4SF) family.</text>
</comment>
<keyword evidence="3 6" id="KW-0812">Transmembrane</keyword>
<proteinExistence type="inferred from homology"/>
<name>A0ABR2N1H1_9ASPA</name>
<evidence type="ECO:0000256" key="5">
    <source>
        <dbReference type="ARBA" id="ARBA00023136"/>
    </source>
</evidence>
<keyword evidence="5 6" id="KW-0472">Membrane</keyword>
<sequence>MGLSNNIITVLNFIALLCSIPIIASGIWLSSKPDSECVRLIRWPVIILGVLILLVSLAGFAGAYWKHQCLLASFLLLMAILIVLLLALLVFAFVVTQSGCCKPPSACGYGYVNPTVWVSPTSPSADPDCYAWSNDQGQLCYSCSSCKAGLIGNLRGEWRKANAALIAATVALIFIYIIGCSALKNVQTEELFRRHRQGFAKN</sequence>
<dbReference type="PANTHER" id="PTHR32191">
    <property type="entry name" value="TETRASPANIN-8-RELATED"/>
    <property type="match status" value="1"/>
</dbReference>
<reference evidence="7 8" key="1">
    <citation type="journal article" date="2022" name="Nat. Plants">
        <title>Genomes of leafy and leafless Platanthera orchids illuminate the evolution of mycoheterotrophy.</title>
        <authorList>
            <person name="Li M.H."/>
            <person name="Liu K.W."/>
            <person name="Li Z."/>
            <person name="Lu H.C."/>
            <person name="Ye Q.L."/>
            <person name="Zhang D."/>
            <person name="Wang J.Y."/>
            <person name="Li Y.F."/>
            <person name="Zhong Z.M."/>
            <person name="Liu X."/>
            <person name="Yu X."/>
            <person name="Liu D.K."/>
            <person name="Tu X.D."/>
            <person name="Liu B."/>
            <person name="Hao Y."/>
            <person name="Liao X.Y."/>
            <person name="Jiang Y.T."/>
            <person name="Sun W.H."/>
            <person name="Chen J."/>
            <person name="Chen Y.Q."/>
            <person name="Ai Y."/>
            <person name="Zhai J.W."/>
            <person name="Wu S.S."/>
            <person name="Zhou Z."/>
            <person name="Hsiao Y.Y."/>
            <person name="Wu W.L."/>
            <person name="Chen Y.Y."/>
            <person name="Lin Y.F."/>
            <person name="Hsu J.L."/>
            <person name="Li C.Y."/>
            <person name="Wang Z.W."/>
            <person name="Zhao X."/>
            <person name="Zhong W.Y."/>
            <person name="Ma X.K."/>
            <person name="Ma L."/>
            <person name="Huang J."/>
            <person name="Chen G.Z."/>
            <person name="Huang M.Z."/>
            <person name="Huang L."/>
            <person name="Peng D.H."/>
            <person name="Luo Y.B."/>
            <person name="Zou S.Q."/>
            <person name="Chen S.P."/>
            <person name="Lan S."/>
            <person name="Tsai W.C."/>
            <person name="Van de Peer Y."/>
            <person name="Liu Z.J."/>
        </authorList>
    </citation>
    <scope>NUCLEOTIDE SEQUENCE [LARGE SCALE GENOMIC DNA]</scope>
    <source>
        <strain evidence="7">Lor288</strain>
    </source>
</reference>
<organism evidence="7 8">
    <name type="scientific">Platanthera guangdongensis</name>
    <dbReference type="NCBI Taxonomy" id="2320717"/>
    <lineage>
        <taxon>Eukaryota</taxon>
        <taxon>Viridiplantae</taxon>
        <taxon>Streptophyta</taxon>
        <taxon>Embryophyta</taxon>
        <taxon>Tracheophyta</taxon>
        <taxon>Spermatophyta</taxon>
        <taxon>Magnoliopsida</taxon>
        <taxon>Liliopsida</taxon>
        <taxon>Asparagales</taxon>
        <taxon>Orchidaceae</taxon>
        <taxon>Orchidoideae</taxon>
        <taxon>Orchideae</taxon>
        <taxon>Orchidinae</taxon>
        <taxon>Platanthera</taxon>
    </lineage>
</organism>
<gene>
    <name evidence="7" type="primary">TET2</name>
    <name evidence="7" type="ORF">KSP40_PGU015391</name>
</gene>
<dbReference type="EMBL" id="JBBWWR010000002">
    <property type="protein sequence ID" value="KAK8970186.1"/>
    <property type="molecule type" value="Genomic_DNA"/>
</dbReference>
<comment type="caution">
    <text evidence="7">The sequence shown here is derived from an EMBL/GenBank/DDBJ whole genome shotgun (WGS) entry which is preliminary data.</text>
</comment>
<accession>A0ABR2N1H1</accession>
<feature type="transmembrane region" description="Helical" evidence="6">
    <location>
        <begin position="71"/>
        <end position="95"/>
    </location>
</feature>
<feature type="transmembrane region" description="Helical" evidence="6">
    <location>
        <begin position="6"/>
        <end position="29"/>
    </location>
</feature>
<dbReference type="Proteomes" id="UP001412067">
    <property type="component" value="Unassembled WGS sequence"/>
</dbReference>
<evidence type="ECO:0000313" key="7">
    <source>
        <dbReference type="EMBL" id="KAK8970186.1"/>
    </source>
</evidence>
<evidence type="ECO:0000256" key="6">
    <source>
        <dbReference type="SAM" id="Phobius"/>
    </source>
</evidence>
<evidence type="ECO:0000256" key="1">
    <source>
        <dbReference type="ARBA" id="ARBA00004141"/>
    </source>
</evidence>
<comment type="subcellular location">
    <subcellularLocation>
        <location evidence="1">Membrane</location>
        <topology evidence="1">Multi-pass membrane protein</topology>
    </subcellularLocation>
</comment>
<protein>
    <submittedName>
        <fullName evidence="7">Tetraspanin-2</fullName>
    </submittedName>
</protein>
<evidence type="ECO:0000256" key="2">
    <source>
        <dbReference type="ARBA" id="ARBA00006840"/>
    </source>
</evidence>
<dbReference type="InterPro" id="IPR018499">
    <property type="entry name" value="Tetraspanin/Peripherin"/>
</dbReference>
<evidence type="ECO:0000313" key="8">
    <source>
        <dbReference type="Proteomes" id="UP001412067"/>
    </source>
</evidence>
<evidence type="ECO:0000256" key="4">
    <source>
        <dbReference type="ARBA" id="ARBA00022989"/>
    </source>
</evidence>
<dbReference type="Pfam" id="PF00335">
    <property type="entry name" value="Tetraspanin"/>
    <property type="match status" value="1"/>
</dbReference>
<keyword evidence="8" id="KW-1185">Reference proteome</keyword>
<feature type="transmembrane region" description="Helical" evidence="6">
    <location>
        <begin position="41"/>
        <end position="65"/>
    </location>
</feature>
<feature type="transmembrane region" description="Helical" evidence="6">
    <location>
        <begin position="161"/>
        <end position="179"/>
    </location>
</feature>
<dbReference type="InterPro" id="IPR044991">
    <property type="entry name" value="TET_plant"/>
</dbReference>
<dbReference type="PRINTS" id="PR00259">
    <property type="entry name" value="TMFOUR"/>
</dbReference>
<evidence type="ECO:0000256" key="3">
    <source>
        <dbReference type="ARBA" id="ARBA00022692"/>
    </source>
</evidence>